<evidence type="ECO:0000313" key="3">
    <source>
        <dbReference type="Proteomes" id="UP000636709"/>
    </source>
</evidence>
<comment type="caution">
    <text evidence="1">The sequence shown here is derived from an EMBL/GenBank/DDBJ whole genome shotgun (WGS) entry which is preliminary data.</text>
</comment>
<evidence type="ECO:0000313" key="2">
    <source>
        <dbReference type="EMBL" id="KAF8775131.1"/>
    </source>
</evidence>
<reference evidence="1" key="1">
    <citation type="submission" date="2020-07" db="EMBL/GenBank/DDBJ databases">
        <title>Genome sequence and genetic diversity analysis of an under-domesticated orphan crop, white fonio (Digitaria exilis).</title>
        <authorList>
            <person name="Bennetzen J.L."/>
            <person name="Chen S."/>
            <person name="Ma X."/>
            <person name="Wang X."/>
            <person name="Yssel A.E.J."/>
            <person name="Chaluvadi S.R."/>
            <person name="Johnson M."/>
            <person name="Gangashetty P."/>
            <person name="Hamidou F."/>
            <person name="Sanogo M.D."/>
            <person name="Zwaenepoel A."/>
            <person name="Wallace J."/>
            <person name="Van De Peer Y."/>
            <person name="Van Deynze A."/>
        </authorList>
    </citation>
    <scope>NUCLEOTIDE SEQUENCE</scope>
    <source>
        <tissue evidence="1">Leaves</tissue>
    </source>
</reference>
<accession>A0A835BUS4</accession>
<dbReference type="Proteomes" id="UP000636709">
    <property type="component" value="Unassembled WGS sequence"/>
</dbReference>
<name>A0A835BUS4_9POAL</name>
<dbReference type="EMBL" id="JACEFO010001746">
    <property type="protein sequence ID" value="KAF8712034.1"/>
    <property type="molecule type" value="Genomic_DNA"/>
</dbReference>
<sequence>MAPSSRMLVYLTGLLHLVKLRSVPNLLLKKQVLLSSRNKWKY</sequence>
<gene>
    <name evidence="2" type="ORF">HU200_004939</name>
    <name evidence="1" type="ORF">HU200_028864</name>
</gene>
<dbReference type="EMBL" id="JACEFO010000327">
    <property type="protein sequence ID" value="KAF8775131.1"/>
    <property type="molecule type" value="Genomic_DNA"/>
</dbReference>
<dbReference type="AlphaFoldDB" id="A0A835BUS4"/>
<protein>
    <submittedName>
        <fullName evidence="1">Uncharacterized protein</fullName>
    </submittedName>
</protein>
<proteinExistence type="predicted"/>
<keyword evidence="3" id="KW-1185">Reference proteome</keyword>
<evidence type="ECO:0000313" key="1">
    <source>
        <dbReference type="EMBL" id="KAF8712034.1"/>
    </source>
</evidence>
<organism evidence="1 3">
    <name type="scientific">Digitaria exilis</name>
    <dbReference type="NCBI Taxonomy" id="1010633"/>
    <lineage>
        <taxon>Eukaryota</taxon>
        <taxon>Viridiplantae</taxon>
        <taxon>Streptophyta</taxon>
        <taxon>Embryophyta</taxon>
        <taxon>Tracheophyta</taxon>
        <taxon>Spermatophyta</taxon>
        <taxon>Magnoliopsida</taxon>
        <taxon>Liliopsida</taxon>
        <taxon>Poales</taxon>
        <taxon>Poaceae</taxon>
        <taxon>PACMAD clade</taxon>
        <taxon>Panicoideae</taxon>
        <taxon>Panicodae</taxon>
        <taxon>Paniceae</taxon>
        <taxon>Anthephorinae</taxon>
        <taxon>Digitaria</taxon>
    </lineage>
</organism>